<evidence type="ECO:0000256" key="5">
    <source>
        <dbReference type="ARBA" id="ARBA00022989"/>
    </source>
</evidence>
<feature type="transmembrane region" description="Helical" evidence="7">
    <location>
        <begin position="119"/>
        <end position="142"/>
    </location>
</feature>
<keyword evidence="4 7" id="KW-0812">Transmembrane</keyword>
<evidence type="ECO:0000313" key="10">
    <source>
        <dbReference type="Proteomes" id="UP001139104"/>
    </source>
</evidence>
<keyword evidence="6 7" id="KW-0472">Membrane</keyword>
<feature type="transmembrane region" description="Helical" evidence="7">
    <location>
        <begin position="163"/>
        <end position="187"/>
    </location>
</feature>
<organism evidence="9 10">
    <name type="scientific">Candidatus Rhodoblastus alkanivorans</name>
    <dbReference type="NCBI Taxonomy" id="2954117"/>
    <lineage>
        <taxon>Bacteria</taxon>
        <taxon>Pseudomonadati</taxon>
        <taxon>Pseudomonadota</taxon>
        <taxon>Alphaproteobacteria</taxon>
        <taxon>Hyphomicrobiales</taxon>
        <taxon>Rhodoblastaceae</taxon>
        <taxon>Rhodoblastus</taxon>
    </lineage>
</organism>
<evidence type="ECO:0000256" key="7">
    <source>
        <dbReference type="RuleBase" id="RU363032"/>
    </source>
</evidence>
<dbReference type="Proteomes" id="UP001139104">
    <property type="component" value="Unassembled WGS sequence"/>
</dbReference>
<sequence>MNGFVARLAPLIALAALIALWEALVRLLAIPPAQLPAPSVIAATLFDNGPQLLAATATTLTEAVEALALAAAGGVALAVLFAWSPWLEKTLLPLAIALQVTPLIAIAPLLLIYLQPKAAVLACAFLVAFFPILSNASAGLGATDRGLIELFRLKGASRLKILLWLRLPAALPQIFTGLRIGGVLSLIGAVAAELAAGASGQGEGLAFRIVEAGYRLKIPMMYAAVVLLCLCGVALYGGLAALDAILLRRWRDEPRY</sequence>
<accession>A0ABS9Z590</accession>
<gene>
    <name evidence="9" type="ORF">K2U94_08700</name>
</gene>
<evidence type="ECO:0000256" key="4">
    <source>
        <dbReference type="ARBA" id="ARBA00022692"/>
    </source>
</evidence>
<feature type="transmembrane region" description="Helical" evidence="7">
    <location>
        <begin position="220"/>
        <end position="247"/>
    </location>
</feature>
<protein>
    <submittedName>
        <fullName evidence="9">ABC transporter permease subunit</fullName>
    </submittedName>
</protein>
<evidence type="ECO:0000256" key="2">
    <source>
        <dbReference type="ARBA" id="ARBA00022448"/>
    </source>
</evidence>
<dbReference type="PROSITE" id="PS50928">
    <property type="entry name" value="ABC_TM1"/>
    <property type="match status" value="1"/>
</dbReference>
<feature type="transmembrane region" description="Helical" evidence="7">
    <location>
        <begin position="66"/>
        <end position="84"/>
    </location>
</feature>
<proteinExistence type="inferred from homology"/>
<dbReference type="InterPro" id="IPR000515">
    <property type="entry name" value="MetI-like"/>
</dbReference>
<keyword evidence="10" id="KW-1185">Reference proteome</keyword>
<dbReference type="Pfam" id="PF00528">
    <property type="entry name" value="BPD_transp_1"/>
    <property type="match status" value="1"/>
</dbReference>
<keyword evidence="2 7" id="KW-0813">Transport</keyword>
<dbReference type="CDD" id="cd06261">
    <property type="entry name" value="TM_PBP2"/>
    <property type="match status" value="1"/>
</dbReference>
<reference evidence="9" key="1">
    <citation type="journal article" date="2022" name="ISME J.">
        <title>Identification of active gaseous-alkane degraders at natural gas seeps.</title>
        <authorList>
            <person name="Farhan Ul Haque M."/>
            <person name="Hernandez M."/>
            <person name="Crombie A.T."/>
            <person name="Murrell J.C."/>
        </authorList>
    </citation>
    <scope>NUCLEOTIDE SEQUENCE</scope>
    <source>
        <strain evidence="9">PC2</strain>
    </source>
</reference>
<evidence type="ECO:0000313" key="9">
    <source>
        <dbReference type="EMBL" id="MCI4682843.1"/>
    </source>
</evidence>
<name>A0ABS9Z590_9HYPH</name>
<feature type="domain" description="ABC transmembrane type-1" evidence="8">
    <location>
        <begin position="56"/>
        <end position="239"/>
    </location>
</feature>
<comment type="similarity">
    <text evidence="7">Belongs to the binding-protein-dependent transport system permease family.</text>
</comment>
<dbReference type="InterPro" id="IPR035906">
    <property type="entry name" value="MetI-like_sf"/>
</dbReference>
<feature type="transmembrane region" description="Helical" evidence="7">
    <location>
        <begin position="91"/>
        <end position="113"/>
    </location>
</feature>
<dbReference type="PANTHER" id="PTHR30151:SF41">
    <property type="entry name" value="ABC TRANSPORTER PERMEASE PROTEIN"/>
    <property type="match status" value="1"/>
</dbReference>
<keyword evidence="3" id="KW-1003">Cell membrane</keyword>
<dbReference type="PANTHER" id="PTHR30151">
    <property type="entry name" value="ALKANE SULFONATE ABC TRANSPORTER-RELATED, MEMBRANE SUBUNIT"/>
    <property type="match status" value="1"/>
</dbReference>
<dbReference type="Gene3D" id="1.10.3720.10">
    <property type="entry name" value="MetI-like"/>
    <property type="match status" value="1"/>
</dbReference>
<dbReference type="SUPFAM" id="SSF161098">
    <property type="entry name" value="MetI-like"/>
    <property type="match status" value="1"/>
</dbReference>
<evidence type="ECO:0000256" key="6">
    <source>
        <dbReference type="ARBA" id="ARBA00023136"/>
    </source>
</evidence>
<comment type="caution">
    <text evidence="9">The sequence shown here is derived from an EMBL/GenBank/DDBJ whole genome shotgun (WGS) entry which is preliminary data.</text>
</comment>
<dbReference type="EMBL" id="JAIVFP010000001">
    <property type="protein sequence ID" value="MCI4682843.1"/>
    <property type="molecule type" value="Genomic_DNA"/>
</dbReference>
<evidence type="ECO:0000256" key="1">
    <source>
        <dbReference type="ARBA" id="ARBA00004651"/>
    </source>
</evidence>
<dbReference type="RefSeq" id="WP_243066829.1">
    <property type="nucleotide sequence ID" value="NZ_JAIVFP010000001.1"/>
</dbReference>
<comment type="subcellular location">
    <subcellularLocation>
        <location evidence="1 7">Cell membrane</location>
        <topology evidence="1 7">Multi-pass membrane protein</topology>
    </subcellularLocation>
</comment>
<evidence type="ECO:0000259" key="8">
    <source>
        <dbReference type="PROSITE" id="PS50928"/>
    </source>
</evidence>
<evidence type="ECO:0000256" key="3">
    <source>
        <dbReference type="ARBA" id="ARBA00022475"/>
    </source>
</evidence>
<keyword evidence="5 7" id="KW-1133">Transmembrane helix</keyword>